<keyword evidence="7" id="KW-1185">Reference proteome</keyword>
<evidence type="ECO:0000313" key="7">
    <source>
        <dbReference type="Proteomes" id="UP000504618"/>
    </source>
</evidence>
<dbReference type="OrthoDB" id="7536195at2759"/>
<evidence type="ECO:0000256" key="3">
    <source>
        <dbReference type="ARBA" id="ARBA00023015"/>
    </source>
</evidence>
<organism evidence="7 8">
    <name type="scientific">Temnothorax curvispinosus</name>
    <dbReference type="NCBI Taxonomy" id="300111"/>
    <lineage>
        <taxon>Eukaryota</taxon>
        <taxon>Metazoa</taxon>
        <taxon>Ecdysozoa</taxon>
        <taxon>Arthropoda</taxon>
        <taxon>Hexapoda</taxon>
        <taxon>Insecta</taxon>
        <taxon>Pterygota</taxon>
        <taxon>Neoptera</taxon>
        <taxon>Endopterygota</taxon>
        <taxon>Hymenoptera</taxon>
        <taxon>Apocrita</taxon>
        <taxon>Aculeata</taxon>
        <taxon>Formicoidea</taxon>
        <taxon>Formicidae</taxon>
        <taxon>Myrmicinae</taxon>
        <taxon>Temnothorax</taxon>
    </lineage>
</organism>
<dbReference type="PANTHER" id="PTHR23098">
    <property type="entry name" value="AGAP001331-PA-RELATED"/>
    <property type="match status" value="1"/>
</dbReference>
<dbReference type="GO" id="GO:0005634">
    <property type="term" value="C:nucleus"/>
    <property type="evidence" value="ECO:0007669"/>
    <property type="project" value="TreeGrafter"/>
</dbReference>
<evidence type="ECO:0000256" key="1">
    <source>
        <dbReference type="ARBA" id="ARBA00011764"/>
    </source>
</evidence>
<proteinExistence type="predicted"/>
<dbReference type="Proteomes" id="UP000504618">
    <property type="component" value="Unplaced"/>
</dbReference>
<comment type="function">
    <text evidence="5">Involved in transvection phenomena (= synapsis-dependent gene expression), where the synaptic pairing of chromosomes carrying genes with which zeste interacts influences the expression of these genes. Zeste binds to DNA and stimulates transcription from a nearby promoter.</text>
</comment>
<dbReference type="InterPro" id="IPR028002">
    <property type="entry name" value="Myb_DNA-bind_5"/>
</dbReference>
<evidence type="ECO:0000256" key="2">
    <source>
        <dbReference type="ARBA" id="ARBA00016807"/>
    </source>
</evidence>
<reference evidence="8" key="1">
    <citation type="submission" date="2025-08" db="UniProtKB">
        <authorList>
            <consortium name="RefSeq"/>
        </authorList>
    </citation>
    <scope>IDENTIFICATION</scope>
    <source>
        <tissue evidence="8">Whole body</tissue>
    </source>
</reference>
<name>A0A6J1QQB1_9HYME</name>
<gene>
    <name evidence="8" type="primary">LOC112461939</name>
</gene>
<evidence type="ECO:0000256" key="5">
    <source>
        <dbReference type="ARBA" id="ARBA00025466"/>
    </source>
</evidence>
<keyword evidence="4" id="KW-0804">Transcription</keyword>
<evidence type="ECO:0000259" key="6">
    <source>
        <dbReference type="Pfam" id="PF13873"/>
    </source>
</evidence>
<feature type="domain" description="Myb/SANT-like DNA-binding" evidence="6">
    <location>
        <begin position="1"/>
        <end position="73"/>
    </location>
</feature>
<accession>A0A6J1QQB1</accession>
<evidence type="ECO:0000313" key="8">
    <source>
        <dbReference type="RefSeq" id="XP_024883166.1"/>
    </source>
</evidence>
<dbReference type="RefSeq" id="XP_024883166.1">
    <property type="nucleotide sequence ID" value="XM_025027398.1"/>
</dbReference>
<dbReference type="PANTHER" id="PTHR23098:SF16">
    <property type="entry name" value="REGULATORY PROTEIN ZESTE"/>
    <property type="match status" value="1"/>
</dbReference>
<dbReference type="Pfam" id="PF13873">
    <property type="entry name" value="Myb_DNA-bind_5"/>
    <property type="match status" value="1"/>
</dbReference>
<comment type="subunit">
    <text evidence="1">Self-associates forming complexes of several hundred monomers.</text>
</comment>
<dbReference type="GeneID" id="112461939"/>
<protein>
    <recommendedName>
        <fullName evidence="2">Regulatory protein zeste</fullName>
    </recommendedName>
</protein>
<evidence type="ECO:0000256" key="4">
    <source>
        <dbReference type="ARBA" id="ARBA00023163"/>
    </source>
</evidence>
<dbReference type="AlphaFoldDB" id="A0A6J1QQB1"/>
<keyword evidence="3" id="KW-0805">Transcription regulation</keyword>
<sequence>MNVTIKQKEILLNNLKNHADLVKGRIDRKSESKRKMNDMWNKVAENINAANAGLRKNGQEWAKTWKDMKSYILKKEAKRRNYIQGTGGGSPPKIPFSSFEEEVLQLLTPEAAGMENIPEGGIIDDTEETVQECGPNNDYYEIVDEQNMLSHLEVEEDNIENASPNIDKRKQKNINTVTQKNSTKKEKSTHQLSYSILNIQEKKLKMKKKELKIRKKTLKAQEDILTELKNIKYMLQAPADELVL</sequence>